<sequence length="826" mass="93656">MERVLLRSTDEKVGRLVGEVKKKFEEKYHSCEAFREECLTDPNDSQRVVQVIQDGRIVMIVVLDQALHDILDHKKSRRLLNKIRDQFKCGRVVFMKYQIKEGEIQEFIDDVTEEEVCEVRDLCNENIPTICAQMWELPSVNRRATESDEINSHSLDLAAKKLSNEWITVDKESIEVDNYARNSGSQYRSVNNTISDYHDVLSCDPQESHNSFTSTSSTETGSSLSSSGKDGTMNSTQNTHTHTENVQSLSKKTSTKLRVCISKEDSMKNTEDVRMNMQHTCVPESQTFAEKEKEDQHVSHEIPRPQGSETRGQLTLSNTANITQGQGRLSETTTCQSVQMVFVGQSDMTDLQLLRSRGVNCSFSCSGSQTPEMTNQIAMQSTNSKNIQYLQGEQSPNLPVPVQETCNPTEMMPNQNISVHSESMNRQDLMQSFTTSYHPMYLSTSGIRCQKCNQIKDNVKLYSTPPYPNELASAMSNPMCFSVTNSSGPEAMRFSFSLCLDCSNNDFPTEGQIRQNSFCGTNETFHSSNLFPPNLEHSVVGPTHLEHPVQQMGAVSNLEKGFQTNYAMPRHESSPSRLYMYQFPAHQQGYNNNFSQPQFRQEILTIDQNMRQVPSFHRNIPVNSAGIQHSNPDNTQIRSSNTHPRAFSGIPENLSTTVNKGYKTGSPQPISHLRHQQISRSSPSLNNSHFQTFGGASSETSHKPCSEDSAAAGASAAISDYDHLPLTNLSHIVIEYIQSQMDLFQSPQLNWEKLAHLHGWNFGNIYTIKQKWQRRMIESPFLELIQNSKDFQNYTYGHLKSDLEKIPRKDILEKLREFEEKQELIV</sequence>
<keyword evidence="4" id="KW-1185">Reference proteome</keyword>
<dbReference type="Gene3D" id="1.10.533.10">
    <property type="entry name" value="Death Domain, Fas"/>
    <property type="match status" value="1"/>
</dbReference>
<evidence type="ECO:0000256" key="1">
    <source>
        <dbReference type="SAM" id="MobiDB-lite"/>
    </source>
</evidence>
<reference evidence="3" key="1">
    <citation type="submission" date="2022-08" db="UniProtKB">
        <authorList>
            <consortium name="EnsemblMetazoa"/>
        </authorList>
    </citation>
    <scope>IDENTIFICATION</scope>
    <source>
        <strain evidence="3">05x7-T-G4-1.051#20</strain>
    </source>
</reference>
<dbReference type="SUPFAM" id="SSF47986">
    <property type="entry name" value="DEATH domain"/>
    <property type="match status" value="1"/>
</dbReference>
<feature type="compositionally biased region" description="Basic and acidic residues" evidence="1">
    <location>
        <begin position="289"/>
        <end position="303"/>
    </location>
</feature>
<proteinExistence type="predicted"/>
<dbReference type="EnsemblMetazoa" id="G10834.4">
    <property type="protein sequence ID" value="G10834.4:cds"/>
    <property type="gene ID" value="G10834"/>
</dbReference>
<protein>
    <recommendedName>
        <fullName evidence="2">Death domain-containing protein</fullName>
    </recommendedName>
</protein>
<dbReference type="Proteomes" id="UP000005408">
    <property type="component" value="Unassembled WGS sequence"/>
</dbReference>
<name>A0A8W8HS79_MAGGI</name>
<dbReference type="OrthoDB" id="6162909at2759"/>
<evidence type="ECO:0000313" key="3">
    <source>
        <dbReference type="EnsemblMetazoa" id="G10834.4:cds"/>
    </source>
</evidence>
<dbReference type="GO" id="GO:0007165">
    <property type="term" value="P:signal transduction"/>
    <property type="evidence" value="ECO:0007669"/>
    <property type="project" value="InterPro"/>
</dbReference>
<dbReference type="InterPro" id="IPR000488">
    <property type="entry name" value="Death_dom"/>
</dbReference>
<accession>A0A8W8HS79</accession>
<feature type="region of interest" description="Disordered" evidence="1">
    <location>
        <begin position="288"/>
        <end position="312"/>
    </location>
</feature>
<feature type="compositionally biased region" description="Polar residues" evidence="1">
    <location>
        <begin position="678"/>
        <end position="699"/>
    </location>
</feature>
<feature type="domain" description="Death" evidence="2">
    <location>
        <begin position="750"/>
        <end position="819"/>
    </location>
</feature>
<feature type="compositionally biased region" description="Polar residues" evidence="1">
    <location>
        <begin position="228"/>
        <end position="251"/>
    </location>
</feature>
<feature type="compositionally biased region" description="Low complexity" evidence="1">
    <location>
        <begin position="208"/>
        <end position="227"/>
    </location>
</feature>
<feature type="region of interest" description="Disordered" evidence="1">
    <location>
        <begin position="662"/>
        <end position="707"/>
    </location>
</feature>
<feature type="region of interest" description="Disordered" evidence="1">
    <location>
        <begin position="201"/>
        <end position="251"/>
    </location>
</feature>
<organism evidence="3 4">
    <name type="scientific">Magallana gigas</name>
    <name type="common">Pacific oyster</name>
    <name type="synonym">Crassostrea gigas</name>
    <dbReference type="NCBI Taxonomy" id="29159"/>
    <lineage>
        <taxon>Eukaryota</taxon>
        <taxon>Metazoa</taxon>
        <taxon>Spiralia</taxon>
        <taxon>Lophotrochozoa</taxon>
        <taxon>Mollusca</taxon>
        <taxon>Bivalvia</taxon>
        <taxon>Autobranchia</taxon>
        <taxon>Pteriomorphia</taxon>
        <taxon>Ostreida</taxon>
        <taxon>Ostreoidea</taxon>
        <taxon>Ostreidae</taxon>
        <taxon>Magallana</taxon>
    </lineage>
</organism>
<evidence type="ECO:0000259" key="2">
    <source>
        <dbReference type="PROSITE" id="PS50017"/>
    </source>
</evidence>
<evidence type="ECO:0000313" key="4">
    <source>
        <dbReference type="Proteomes" id="UP000005408"/>
    </source>
</evidence>
<dbReference type="InterPro" id="IPR011029">
    <property type="entry name" value="DEATH-like_dom_sf"/>
</dbReference>
<dbReference type="PROSITE" id="PS50017">
    <property type="entry name" value="DEATH_DOMAIN"/>
    <property type="match status" value="1"/>
</dbReference>
<dbReference type="AlphaFoldDB" id="A0A8W8HS79"/>